<dbReference type="AlphaFoldDB" id="A0A392U488"/>
<name>A0A392U488_9FABA</name>
<dbReference type="EMBL" id="LXQA010703776">
    <property type="protein sequence ID" value="MCI66855.1"/>
    <property type="molecule type" value="Genomic_DNA"/>
</dbReference>
<keyword evidence="3" id="KW-1185">Reference proteome</keyword>
<accession>A0A392U488</accession>
<reference evidence="2 3" key="1">
    <citation type="journal article" date="2018" name="Front. Plant Sci.">
        <title>Red Clover (Trifolium pratense) and Zigzag Clover (T. medium) - A Picture of Genomic Similarities and Differences.</title>
        <authorList>
            <person name="Dluhosova J."/>
            <person name="Istvanek J."/>
            <person name="Nedelnik J."/>
            <person name="Repkova J."/>
        </authorList>
    </citation>
    <scope>NUCLEOTIDE SEQUENCE [LARGE SCALE GENOMIC DNA]</scope>
    <source>
        <strain evidence="3">cv. 10/8</strain>
        <tissue evidence="2">Leaf</tissue>
    </source>
</reference>
<evidence type="ECO:0000256" key="1">
    <source>
        <dbReference type="SAM" id="MobiDB-lite"/>
    </source>
</evidence>
<feature type="non-terminal residue" evidence="2">
    <location>
        <position position="1"/>
    </location>
</feature>
<feature type="region of interest" description="Disordered" evidence="1">
    <location>
        <begin position="1"/>
        <end position="31"/>
    </location>
</feature>
<protein>
    <submittedName>
        <fullName evidence="2">Uncharacterized protein</fullName>
    </submittedName>
</protein>
<organism evidence="2 3">
    <name type="scientific">Trifolium medium</name>
    <dbReference type="NCBI Taxonomy" id="97028"/>
    <lineage>
        <taxon>Eukaryota</taxon>
        <taxon>Viridiplantae</taxon>
        <taxon>Streptophyta</taxon>
        <taxon>Embryophyta</taxon>
        <taxon>Tracheophyta</taxon>
        <taxon>Spermatophyta</taxon>
        <taxon>Magnoliopsida</taxon>
        <taxon>eudicotyledons</taxon>
        <taxon>Gunneridae</taxon>
        <taxon>Pentapetalae</taxon>
        <taxon>rosids</taxon>
        <taxon>fabids</taxon>
        <taxon>Fabales</taxon>
        <taxon>Fabaceae</taxon>
        <taxon>Papilionoideae</taxon>
        <taxon>50 kb inversion clade</taxon>
        <taxon>NPAAA clade</taxon>
        <taxon>Hologalegina</taxon>
        <taxon>IRL clade</taxon>
        <taxon>Trifolieae</taxon>
        <taxon>Trifolium</taxon>
    </lineage>
</organism>
<sequence>DARQKVPGSSENQRASSPSEDVPRLASISRI</sequence>
<evidence type="ECO:0000313" key="3">
    <source>
        <dbReference type="Proteomes" id="UP000265520"/>
    </source>
</evidence>
<feature type="compositionally biased region" description="Polar residues" evidence="1">
    <location>
        <begin position="7"/>
        <end position="19"/>
    </location>
</feature>
<comment type="caution">
    <text evidence="2">The sequence shown here is derived from an EMBL/GenBank/DDBJ whole genome shotgun (WGS) entry which is preliminary data.</text>
</comment>
<evidence type="ECO:0000313" key="2">
    <source>
        <dbReference type="EMBL" id="MCI66855.1"/>
    </source>
</evidence>
<dbReference type="Proteomes" id="UP000265520">
    <property type="component" value="Unassembled WGS sequence"/>
</dbReference>
<proteinExistence type="predicted"/>